<accession>A0AAV2FU81</accession>
<dbReference type="EMBL" id="OZ034820">
    <property type="protein sequence ID" value="CAL1400955.1"/>
    <property type="molecule type" value="Genomic_DNA"/>
</dbReference>
<organism evidence="2 3">
    <name type="scientific">Linum trigynum</name>
    <dbReference type="NCBI Taxonomy" id="586398"/>
    <lineage>
        <taxon>Eukaryota</taxon>
        <taxon>Viridiplantae</taxon>
        <taxon>Streptophyta</taxon>
        <taxon>Embryophyta</taxon>
        <taxon>Tracheophyta</taxon>
        <taxon>Spermatophyta</taxon>
        <taxon>Magnoliopsida</taxon>
        <taxon>eudicotyledons</taxon>
        <taxon>Gunneridae</taxon>
        <taxon>Pentapetalae</taxon>
        <taxon>rosids</taxon>
        <taxon>fabids</taxon>
        <taxon>Malpighiales</taxon>
        <taxon>Linaceae</taxon>
        <taxon>Linum</taxon>
    </lineage>
</organism>
<gene>
    <name evidence="2" type="ORF">LTRI10_LOCUS41045</name>
</gene>
<evidence type="ECO:0000313" key="3">
    <source>
        <dbReference type="Proteomes" id="UP001497516"/>
    </source>
</evidence>
<evidence type="ECO:0000256" key="1">
    <source>
        <dbReference type="SAM" id="MobiDB-lite"/>
    </source>
</evidence>
<evidence type="ECO:0000313" key="2">
    <source>
        <dbReference type="EMBL" id="CAL1400955.1"/>
    </source>
</evidence>
<protein>
    <submittedName>
        <fullName evidence="2">Uncharacterized protein</fullName>
    </submittedName>
</protein>
<keyword evidence="3" id="KW-1185">Reference proteome</keyword>
<feature type="region of interest" description="Disordered" evidence="1">
    <location>
        <begin position="44"/>
        <end position="76"/>
    </location>
</feature>
<sequence length="76" mass="7601">MSSLGAACAVVYVKQKRQQEKLKKMAEESSNVVSNQTVVSIGGDAGVKTATTKPDGAGKGNGGNRVHPAGGATGDV</sequence>
<proteinExistence type="predicted"/>
<dbReference type="AlphaFoldDB" id="A0AAV2FU81"/>
<name>A0AAV2FU81_9ROSI</name>
<reference evidence="2 3" key="1">
    <citation type="submission" date="2024-04" db="EMBL/GenBank/DDBJ databases">
        <authorList>
            <person name="Fracassetti M."/>
        </authorList>
    </citation>
    <scope>NUCLEOTIDE SEQUENCE [LARGE SCALE GENOMIC DNA]</scope>
</reference>
<dbReference type="Proteomes" id="UP001497516">
    <property type="component" value="Chromosome 7"/>
</dbReference>